<dbReference type="Proteomes" id="UP001066276">
    <property type="component" value="Chromosome 6"/>
</dbReference>
<evidence type="ECO:0000313" key="1">
    <source>
        <dbReference type="EMBL" id="KAJ1138663.1"/>
    </source>
</evidence>
<dbReference type="AlphaFoldDB" id="A0AAV7QJM5"/>
<keyword evidence="2" id="KW-1185">Reference proteome</keyword>
<dbReference type="EMBL" id="JANPWB010000010">
    <property type="protein sequence ID" value="KAJ1138663.1"/>
    <property type="molecule type" value="Genomic_DNA"/>
</dbReference>
<proteinExistence type="predicted"/>
<accession>A0AAV7QJM5</accession>
<organism evidence="1 2">
    <name type="scientific">Pleurodeles waltl</name>
    <name type="common">Iberian ribbed newt</name>
    <dbReference type="NCBI Taxonomy" id="8319"/>
    <lineage>
        <taxon>Eukaryota</taxon>
        <taxon>Metazoa</taxon>
        <taxon>Chordata</taxon>
        <taxon>Craniata</taxon>
        <taxon>Vertebrata</taxon>
        <taxon>Euteleostomi</taxon>
        <taxon>Amphibia</taxon>
        <taxon>Batrachia</taxon>
        <taxon>Caudata</taxon>
        <taxon>Salamandroidea</taxon>
        <taxon>Salamandridae</taxon>
        <taxon>Pleurodelinae</taxon>
        <taxon>Pleurodeles</taxon>
    </lineage>
</organism>
<sequence length="96" mass="10520">MVAPFEVSTVVQGWLVWCSWDVGGKVRECRRASKKSSCLAGFLDCLFEDLPPGIAGLWAQKGSKRGGNFSVLRYAANGLTHSAAWRDLCCDQRTPV</sequence>
<protein>
    <submittedName>
        <fullName evidence="1">Uncharacterized protein</fullName>
    </submittedName>
</protein>
<gene>
    <name evidence="1" type="ORF">NDU88_005044</name>
</gene>
<reference evidence="1" key="1">
    <citation type="journal article" date="2022" name="bioRxiv">
        <title>Sequencing and chromosome-scale assembly of the giantPleurodeles waltlgenome.</title>
        <authorList>
            <person name="Brown T."/>
            <person name="Elewa A."/>
            <person name="Iarovenko S."/>
            <person name="Subramanian E."/>
            <person name="Araus A.J."/>
            <person name="Petzold A."/>
            <person name="Susuki M."/>
            <person name="Suzuki K.-i.T."/>
            <person name="Hayashi T."/>
            <person name="Toyoda A."/>
            <person name="Oliveira C."/>
            <person name="Osipova E."/>
            <person name="Leigh N.D."/>
            <person name="Simon A."/>
            <person name="Yun M.H."/>
        </authorList>
    </citation>
    <scope>NUCLEOTIDE SEQUENCE</scope>
    <source>
        <strain evidence="1">20211129_DDA</strain>
        <tissue evidence="1">Liver</tissue>
    </source>
</reference>
<comment type="caution">
    <text evidence="1">The sequence shown here is derived from an EMBL/GenBank/DDBJ whole genome shotgun (WGS) entry which is preliminary data.</text>
</comment>
<evidence type="ECO:0000313" key="2">
    <source>
        <dbReference type="Proteomes" id="UP001066276"/>
    </source>
</evidence>
<name>A0AAV7QJM5_PLEWA</name>